<comment type="caution">
    <text evidence="9">The sequence shown here is derived from an EMBL/GenBank/DDBJ whole genome shotgun (WGS) entry which is preliminary data.</text>
</comment>
<name>A0A9J6PDB4_9PROT</name>
<evidence type="ECO:0000256" key="4">
    <source>
        <dbReference type="ARBA" id="ARBA00022723"/>
    </source>
</evidence>
<evidence type="ECO:0000256" key="5">
    <source>
        <dbReference type="ARBA" id="ARBA00022801"/>
    </source>
</evidence>
<organism evidence="9 10">
    <name type="scientific">Futiania mangrovi</name>
    <dbReference type="NCBI Taxonomy" id="2959716"/>
    <lineage>
        <taxon>Bacteria</taxon>
        <taxon>Pseudomonadati</taxon>
        <taxon>Pseudomonadota</taxon>
        <taxon>Alphaproteobacteria</taxon>
        <taxon>Futianiales</taxon>
        <taxon>Futianiaceae</taxon>
        <taxon>Futiania</taxon>
    </lineage>
</organism>
<dbReference type="InterPro" id="IPR001279">
    <property type="entry name" value="Metallo-B-lactamas"/>
</dbReference>
<feature type="domain" description="Metallo-beta-lactamase" evidence="8">
    <location>
        <begin position="23"/>
        <end position="181"/>
    </location>
</feature>
<keyword evidence="4 7" id="KW-0479">Metal-binding</keyword>
<feature type="binding site" evidence="7">
    <location>
        <position position="143"/>
    </location>
    <ligand>
        <name>Zn(2+)</name>
        <dbReference type="ChEBI" id="CHEBI:29105"/>
        <label>1</label>
    </ligand>
</feature>
<keyword evidence="10" id="KW-1185">Reference proteome</keyword>
<evidence type="ECO:0000256" key="6">
    <source>
        <dbReference type="ARBA" id="ARBA00022833"/>
    </source>
</evidence>
<dbReference type="NCBIfam" id="TIGR03413">
    <property type="entry name" value="GSH_gloB"/>
    <property type="match status" value="1"/>
</dbReference>
<dbReference type="Pfam" id="PF00753">
    <property type="entry name" value="Lactamase_B"/>
    <property type="match status" value="1"/>
</dbReference>
<dbReference type="CDD" id="cd07723">
    <property type="entry name" value="hydroxyacylglutathione_hydrolase_MBL-fold"/>
    <property type="match status" value="1"/>
</dbReference>
<evidence type="ECO:0000256" key="7">
    <source>
        <dbReference type="HAMAP-Rule" id="MF_01374"/>
    </source>
</evidence>
<dbReference type="InterPro" id="IPR036866">
    <property type="entry name" value="RibonucZ/Hydroxyglut_hydro"/>
</dbReference>
<keyword evidence="6 7" id="KW-0862">Zinc</keyword>
<comment type="cofactor">
    <cofactor evidence="7">
        <name>Zn(2+)</name>
        <dbReference type="ChEBI" id="CHEBI:29105"/>
    </cofactor>
    <text evidence="7">Binds 2 Zn(2+) ions per subunit.</text>
</comment>
<comment type="subunit">
    <text evidence="7">Monomer.</text>
</comment>
<dbReference type="InterPro" id="IPR035680">
    <property type="entry name" value="Clx_II_MBL"/>
</dbReference>
<sequence>MTMTANGEKTTGLQVELIPALSDNYIFLLHEPTSGVTAVVDPADAGAVEKRLKERGLALTHILNTHHHPDHVGGNRALKARHGCTIVGPRADRERIPGIDVEVGDGDTVALGHAEATVFDVPGHTRGHIAYWFREAKAAFVGDTLFAMGCGRLFEGTPAQMWASLQKLMAMPDDTAIYCAHEYTLSNAKFALSVEPDNAILRSRAAEVEAARARGVPTVPTTMGLEKATNPFLRPASPDLQKTLGLPGADLVAVFAETRARKDAF</sequence>
<gene>
    <name evidence="7 9" type="primary">gloB</name>
    <name evidence="9" type="ORF">NJQ99_07955</name>
</gene>
<dbReference type="PANTHER" id="PTHR43705">
    <property type="entry name" value="HYDROXYACYLGLUTATHIONE HYDROLASE"/>
    <property type="match status" value="1"/>
</dbReference>
<dbReference type="RefSeq" id="WP_269332299.1">
    <property type="nucleotide sequence ID" value="NZ_JAMZFT010000002.1"/>
</dbReference>
<dbReference type="PANTHER" id="PTHR43705:SF1">
    <property type="entry name" value="HYDROXYACYLGLUTATHIONE HYDROLASE GLOB"/>
    <property type="match status" value="1"/>
</dbReference>
<dbReference type="PIRSF" id="PIRSF005457">
    <property type="entry name" value="Glx"/>
    <property type="match status" value="1"/>
</dbReference>
<dbReference type="GO" id="GO:0004416">
    <property type="term" value="F:hydroxyacylglutathione hydrolase activity"/>
    <property type="evidence" value="ECO:0007669"/>
    <property type="project" value="UniProtKB-UniRule"/>
</dbReference>
<dbReference type="Proteomes" id="UP001055804">
    <property type="component" value="Unassembled WGS sequence"/>
</dbReference>
<evidence type="ECO:0000313" key="9">
    <source>
        <dbReference type="EMBL" id="MCP1336334.1"/>
    </source>
</evidence>
<dbReference type="GO" id="GO:0046872">
    <property type="term" value="F:metal ion binding"/>
    <property type="evidence" value="ECO:0007669"/>
    <property type="project" value="UniProtKB-KW"/>
</dbReference>
<feature type="binding site" evidence="7">
    <location>
        <position position="143"/>
    </location>
    <ligand>
        <name>Zn(2+)</name>
        <dbReference type="ChEBI" id="CHEBI:29105"/>
        <label>2</label>
    </ligand>
</feature>
<reference evidence="9" key="1">
    <citation type="submission" date="2022-06" db="EMBL/GenBank/DDBJ databases">
        <title>Isolation and Genomics of Futiania mangrovii gen. nov., sp. nov., a Rare and Metabolically-versatile member in the Class Alphaproteobacteria.</title>
        <authorList>
            <person name="Liu L."/>
            <person name="Huang W.-C."/>
            <person name="Pan J."/>
            <person name="Li J."/>
            <person name="Huang Y."/>
            <person name="Du H."/>
            <person name="Liu Y."/>
            <person name="Li M."/>
        </authorList>
    </citation>
    <scope>NUCLEOTIDE SEQUENCE</scope>
    <source>
        <strain evidence="9">FT118</strain>
    </source>
</reference>
<dbReference type="InterPro" id="IPR017782">
    <property type="entry name" value="Hydroxyacylglutathione_Hdrlase"/>
</dbReference>
<dbReference type="Gene3D" id="3.60.15.10">
    <property type="entry name" value="Ribonuclease Z/Hydroxyacylglutathione hydrolase-like"/>
    <property type="match status" value="1"/>
</dbReference>
<evidence type="ECO:0000313" key="10">
    <source>
        <dbReference type="Proteomes" id="UP001055804"/>
    </source>
</evidence>
<feature type="binding site" evidence="7">
    <location>
        <position position="181"/>
    </location>
    <ligand>
        <name>Zn(2+)</name>
        <dbReference type="ChEBI" id="CHEBI:29105"/>
        <label>2</label>
    </ligand>
</feature>
<keyword evidence="5 7" id="KW-0378">Hydrolase</keyword>
<feature type="binding site" evidence="7">
    <location>
        <position position="70"/>
    </location>
    <ligand>
        <name>Zn(2+)</name>
        <dbReference type="ChEBI" id="CHEBI:29105"/>
        <label>2</label>
    </ligand>
</feature>
<feature type="binding site" evidence="7">
    <location>
        <position position="68"/>
    </location>
    <ligand>
        <name>Zn(2+)</name>
        <dbReference type="ChEBI" id="CHEBI:29105"/>
        <label>1</label>
    </ligand>
</feature>
<dbReference type="InterPro" id="IPR032282">
    <property type="entry name" value="HAGH_C"/>
</dbReference>
<accession>A0A9J6PDB4</accession>
<evidence type="ECO:0000259" key="8">
    <source>
        <dbReference type="SMART" id="SM00849"/>
    </source>
</evidence>
<proteinExistence type="inferred from homology"/>
<evidence type="ECO:0000256" key="1">
    <source>
        <dbReference type="ARBA" id="ARBA00001623"/>
    </source>
</evidence>
<protein>
    <recommendedName>
        <fullName evidence="7">Hydroxyacylglutathione hydrolase</fullName>
        <ecNumber evidence="7">3.1.2.6</ecNumber>
    </recommendedName>
    <alternativeName>
        <fullName evidence="7">Glyoxalase II</fullName>
        <shortName evidence="7">Glx II</shortName>
    </alternativeName>
</protein>
<comment type="catalytic activity">
    <reaction evidence="1 7">
        <text>an S-(2-hydroxyacyl)glutathione + H2O = a 2-hydroxy carboxylate + glutathione + H(+)</text>
        <dbReference type="Rhea" id="RHEA:21864"/>
        <dbReference type="ChEBI" id="CHEBI:15377"/>
        <dbReference type="ChEBI" id="CHEBI:15378"/>
        <dbReference type="ChEBI" id="CHEBI:57925"/>
        <dbReference type="ChEBI" id="CHEBI:58896"/>
        <dbReference type="ChEBI" id="CHEBI:71261"/>
        <dbReference type="EC" id="3.1.2.6"/>
    </reaction>
</comment>
<feature type="binding site" evidence="7">
    <location>
        <position position="71"/>
    </location>
    <ligand>
        <name>Zn(2+)</name>
        <dbReference type="ChEBI" id="CHEBI:29105"/>
        <label>2</label>
    </ligand>
</feature>
<dbReference type="InterPro" id="IPR050110">
    <property type="entry name" value="Glyoxalase_II_hydrolase"/>
</dbReference>
<evidence type="ECO:0000256" key="2">
    <source>
        <dbReference type="ARBA" id="ARBA00004963"/>
    </source>
</evidence>
<dbReference type="HAMAP" id="MF_01374">
    <property type="entry name" value="Glyoxalase_2"/>
    <property type="match status" value="1"/>
</dbReference>
<comment type="pathway">
    <text evidence="2 7">Secondary metabolite metabolism; methylglyoxal degradation; (R)-lactate from methylglyoxal: step 2/2.</text>
</comment>
<dbReference type="SMART" id="SM00849">
    <property type="entry name" value="Lactamase_B"/>
    <property type="match status" value="1"/>
</dbReference>
<dbReference type="Pfam" id="PF16123">
    <property type="entry name" value="HAGH_C"/>
    <property type="match status" value="1"/>
</dbReference>
<dbReference type="EC" id="3.1.2.6" evidence="7"/>
<feature type="binding site" evidence="7">
    <location>
        <position position="66"/>
    </location>
    <ligand>
        <name>Zn(2+)</name>
        <dbReference type="ChEBI" id="CHEBI:29105"/>
        <label>1</label>
    </ligand>
</feature>
<feature type="binding site" evidence="7">
    <location>
        <position position="124"/>
    </location>
    <ligand>
        <name>Zn(2+)</name>
        <dbReference type="ChEBI" id="CHEBI:29105"/>
        <label>1</label>
    </ligand>
</feature>
<comment type="function">
    <text evidence="7">Thiolesterase that catalyzes the hydrolysis of S-D-lactoyl-glutathione to form glutathione and D-lactic acid.</text>
</comment>
<comment type="similarity">
    <text evidence="3 7">Belongs to the metallo-beta-lactamase superfamily. Glyoxalase II family.</text>
</comment>
<dbReference type="SUPFAM" id="SSF56281">
    <property type="entry name" value="Metallo-hydrolase/oxidoreductase"/>
    <property type="match status" value="1"/>
</dbReference>
<dbReference type="EMBL" id="JAMZFT010000002">
    <property type="protein sequence ID" value="MCP1336334.1"/>
    <property type="molecule type" value="Genomic_DNA"/>
</dbReference>
<dbReference type="GO" id="GO:0019243">
    <property type="term" value="P:methylglyoxal catabolic process to D-lactate via S-lactoyl-glutathione"/>
    <property type="evidence" value="ECO:0007669"/>
    <property type="project" value="UniProtKB-UniRule"/>
</dbReference>
<dbReference type="AlphaFoldDB" id="A0A9J6PDB4"/>
<evidence type="ECO:0000256" key="3">
    <source>
        <dbReference type="ARBA" id="ARBA00006759"/>
    </source>
</evidence>